<organism evidence="13 14">
    <name type="scientific">Ficus carica</name>
    <name type="common">Common fig</name>
    <dbReference type="NCBI Taxonomy" id="3494"/>
    <lineage>
        <taxon>Eukaryota</taxon>
        <taxon>Viridiplantae</taxon>
        <taxon>Streptophyta</taxon>
        <taxon>Embryophyta</taxon>
        <taxon>Tracheophyta</taxon>
        <taxon>Spermatophyta</taxon>
        <taxon>Magnoliopsida</taxon>
        <taxon>eudicotyledons</taxon>
        <taxon>Gunneridae</taxon>
        <taxon>Pentapetalae</taxon>
        <taxon>rosids</taxon>
        <taxon>fabids</taxon>
        <taxon>Rosales</taxon>
        <taxon>Moraceae</taxon>
        <taxon>Ficeae</taxon>
        <taxon>Ficus</taxon>
    </lineage>
</organism>
<feature type="binding site" evidence="11">
    <location>
        <position position="263"/>
    </location>
    <ligand>
        <name>Mg(2+)</name>
        <dbReference type="ChEBI" id="CHEBI:18420"/>
        <label>1</label>
    </ligand>
</feature>
<comment type="similarity">
    <text evidence="1 9">Belongs to the ITPK1 family.</text>
</comment>
<feature type="binding site" evidence="10">
    <location>
        <begin position="175"/>
        <end position="186"/>
    </location>
    <ligand>
        <name>ATP</name>
        <dbReference type="ChEBI" id="CHEBI:30616"/>
    </ligand>
</feature>
<feature type="binding site" evidence="10">
    <location>
        <position position="58"/>
    </location>
    <ligand>
        <name>1D-myo-inositol 1,3,4-trisphosphate</name>
        <dbReference type="ChEBI" id="CHEBI:58414"/>
    </ligand>
</feature>
<evidence type="ECO:0000256" key="10">
    <source>
        <dbReference type="PIRSR" id="PIRSR038186-1"/>
    </source>
</evidence>
<dbReference type="Gene3D" id="3.40.50.11370">
    <property type="match status" value="1"/>
</dbReference>
<evidence type="ECO:0000256" key="5">
    <source>
        <dbReference type="ARBA" id="ARBA00022741"/>
    </source>
</evidence>
<protein>
    <recommendedName>
        <fullName evidence="9">Inositol-tetrakisphosphate 1-kinase</fullName>
        <ecNumber evidence="9">2.7.1.134</ecNumber>
    </recommendedName>
</protein>
<evidence type="ECO:0000256" key="6">
    <source>
        <dbReference type="ARBA" id="ARBA00022777"/>
    </source>
</evidence>
<feature type="binding site" evidence="11">
    <location>
        <position position="278"/>
    </location>
    <ligand>
        <name>Mg(2+)</name>
        <dbReference type="ChEBI" id="CHEBI:18420"/>
        <label>1</label>
    </ligand>
</feature>
<feature type="binding site" evidence="10">
    <location>
        <position position="186"/>
    </location>
    <ligand>
        <name>1D-myo-inositol 1,3,4-trisphosphate</name>
        <dbReference type="ChEBI" id="CHEBI:58414"/>
    </ligand>
</feature>
<dbReference type="Pfam" id="PF17927">
    <property type="entry name" value="Ins134_P3_kin_N"/>
    <property type="match status" value="1"/>
</dbReference>
<keyword evidence="14" id="KW-1185">Reference proteome</keyword>
<dbReference type="AlphaFoldDB" id="A0AA87ZUT7"/>
<evidence type="ECO:0000256" key="11">
    <source>
        <dbReference type="PIRSR" id="PIRSR038186-2"/>
    </source>
</evidence>
<accession>A0AA87ZUT7</accession>
<feature type="binding site" evidence="10">
    <location>
        <position position="150"/>
    </location>
    <ligand>
        <name>1D-myo-inositol 1,3,4-trisphosphate</name>
        <dbReference type="ChEBI" id="CHEBI:58414"/>
    </ligand>
</feature>
<evidence type="ECO:0000313" key="13">
    <source>
        <dbReference type="EMBL" id="GMN44159.1"/>
    </source>
</evidence>
<evidence type="ECO:0000313" key="14">
    <source>
        <dbReference type="Proteomes" id="UP001187192"/>
    </source>
</evidence>
<dbReference type="GO" id="GO:0005524">
    <property type="term" value="F:ATP binding"/>
    <property type="evidence" value="ECO:0007669"/>
    <property type="project" value="UniProtKB-UniRule"/>
</dbReference>
<proteinExistence type="inferred from homology"/>
<dbReference type="Gene3D" id="3.30.1490.220">
    <property type="match status" value="1"/>
</dbReference>
<feature type="binding site" evidence="10">
    <location>
        <position position="202"/>
    </location>
    <ligand>
        <name>ATP</name>
        <dbReference type="ChEBI" id="CHEBI:30616"/>
    </ligand>
</feature>
<feature type="binding site" evidence="10">
    <location>
        <position position="93"/>
    </location>
    <ligand>
        <name>ATP</name>
        <dbReference type="ChEBI" id="CHEBI:30616"/>
    </ligand>
</feature>
<evidence type="ECO:0000256" key="2">
    <source>
        <dbReference type="ARBA" id="ARBA00011245"/>
    </source>
</evidence>
<feature type="binding site" evidence="10">
    <location>
        <position position="280"/>
    </location>
    <ligand>
        <name>1D-myo-inositol 1,3,4-trisphosphate</name>
        <dbReference type="ChEBI" id="CHEBI:58414"/>
    </ligand>
</feature>
<comment type="catalytic activity">
    <reaction evidence="9">
        <text>1D-myo-inositol 3,4,5,6-tetrakisphosphate + ATP = 1D-myo-inositol 1,3,4,5,6-pentakisphosphate + ADP + H(+)</text>
        <dbReference type="Rhea" id="RHEA:12452"/>
        <dbReference type="ChEBI" id="CHEBI:15378"/>
        <dbReference type="ChEBI" id="CHEBI:30616"/>
        <dbReference type="ChEBI" id="CHEBI:57539"/>
        <dbReference type="ChEBI" id="CHEBI:57733"/>
        <dbReference type="ChEBI" id="CHEBI:456216"/>
        <dbReference type="EC" id="2.7.1.134"/>
    </reaction>
</comment>
<keyword evidence="8 9" id="KW-0460">Magnesium</keyword>
<evidence type="ECO:0000256" key="3">
    <source>
        <dbReference type="ARBA" id="ARBA00022679"/>
    </source>
</evidence>
<keyword evidence="7 9" id="KW-0067">ATP-binding</keyword>
<gene>
    <name evidence="13" type="ORF">TIFTF001_013360</name>
</gene>
<comment type="function">
    <text evidence="9">Kinase that can phosphorylate various inositol polyphosphate such as Ins(3,4,5,6)P4 or Ins(1,3,4)P3.</text>
</comment>
<dbReference type="GO" id="GO:0052725">
    <property type="term" value="F:inositol-1,3,4-trisphosphate 6-kinase activity"/>
    <property type="evidence" value="ECO:0007669"/>
    <property type="project" value="InterPro"/>
</dbReference>
<dbReference type="GO" id="GO:0005737">
    <property type="term" value="C:cytoplasm"/>
    <property type="evidence" value="ECO:0007669"/>
    <property type="project" value="TreeGrafter"/>
</dbReference>
<dbReference type="InterPro" id="IPR008656">
    <property type="entry name" value="Inositol_tetrakis-P_1-kinase"/>
</dbReference>
<evidence type="ECO:0000256" key="7">
    <source>
        <dbReference type="ARBA" id="ARBA00022840"/>
    </source>
</evidence>
<evidence type="ECO:0000256" key="8">
    <source>
        <dbReference type="ARBA" id="ARBA00022842"/>
    </source>
</evidence>
<evidence type="ECO:0000256" key="1">
    <source>
        <dbReference type="ARBA" id="ARBA00009601"/>
    </source>
</evidence>
<feature type="domain" description="ATP-grasp" evidence="12">
    <location>
        <begin position="103"/>
        <end position="308"/>
    </location>
</feature>
<name>A0AA87ZUT7_FICCA</name>
<evidence type="ECO:0000259" key="12">
    <source>
        <dbReference type="PROSITE" id="PS50975"/>
    </source>
</evidence>
<feature type="binding site" evidence="11">
    <location>
        <position position="278"/>
    </location>
    <ligand>
        <name>Mg(2+)</name>
        <dbReference type="ChEBI" id="CHEBI:18420"/>
        <label>2</label>
    </ligand>
</feature>
<feature type="binding site" evidence="10">
    <location>
        <position position="17"/>
    </location>
    <ligand>
        <name>1D-myo-inositol 1,3,4-trisphosphate</name>
        <dbReference type="ChEBI" id="CHEBI:58414"/>
    </ligand>
</feature>
<dbReference type="EC" id="2.7.1.134" evidence="9"/>
<keyword evidence="6 9" id="KW-0418">Kinase</keyword>
<comment type="subunit">
    <text evidence="2 9">Monomer.</text>
</comment>
<dbReference type="InterPro" id="IPR040464">
    <property type="entry name" value="InsP(3)kin_ATP-grasp"/>
</dbReference>
<comment type="caution">
    <text evidence="13">The sequence shown here is derived from an EMBL/GenBank/DDBJ whole genome shotgun (WGS) entry which is preliminary data.</text>
</comment>
<dbReference type="Pfam" id="PF05770">
    <property type="entry name" value="Ins134_P3_kin"/>
    <property type="match status" value="1"/>
</dbReference>
<keyword evidence="4 9" id="KW-0479">Metal-binding</keyword>
<feature type="binding site" evidence="10">
    <location>
        <position position="139"/>
    </location>
    <ligand>
        <name>ATP</name>
        <dbReference type="ChEBI" id="CHEBI:30616"/>
    </ligand>
</feature>
<dbReference type="GO" id="GO:0047325">
    <property type="term" value="F:inositol-3,4,5,6-tetrakisphosphate 1-kinase activity"/>
    <property type="evidence" value="ECO:0007669"/>
    <property type="project" value="UniProtKB-EC"/>
</dbReference>
<dbReference type="InterPro" id="IPR011761">
    <property type="entry name" value="ATP-grasp"/>
</dbReference>
<dbReference type="EMBL" id="BTGU01000018">
    <property type="protein sequence ID" value="GMN44159.1"/>
    <property type="molecule type" value="Genomic_DNA"/>
</dbReference>
<feature type="binding site" evidence="10">
    <location>
        <position position="284"/>
    </location>
    <ligand>
        <name>1D-myo-inositol 1,3,4-trisphosphate</name>
        <dbReference type="ChEBI" id="CHEBI:58414"/>
    </ligand>
</feature>
<dbReference type="GO" id="GO:0052726">
    <property type="term" value="F:inositol-1,3,4-trisphosphate 5-kinase activity"/>
    <property type="evidence" value="ECO:0007669"/>
    <property type="project" value="InterPro"/>
</dbReference>
<reference evidence="13" key="1">
    <citation type="submission" date="2023-07" db="EMBL/GenBank/DDBJ databases">
        <title>draft genome sequence of fig (Ficus carica).</title>
        <authorList>
            <person name="Takahashi T."/>
            <person name="Nishimura K."/>
        </authorList>
    </citation>
    <scope>NUCLEOTIDE SEQUENCE</scope>
</reference>
<keyword evidence="5 9" id="KW-0547">Nucleotide-binding</keyword>
<dbReference type="GO" id="GO:0000287">
    <property type="term" value="F:magnesium ion binding"/>
    <property type="evidence" value="ECO:0007669"/>
    <property type="project" value="InterPro"/>
</dbReference>
<feature type="binding site" evidence="11">
    <location>
        <position position="280"/>
    </location>
    <ligand>
        <name>Mg(2+)</name>
        <dbReference type="ChEBI" id="CHEBI:18420"/>
        <label>2</label>
    </ligand>
</feature>
<evidence type="ECO:0000256" key="9">
    <source>
        <dbReference type="PIRNR" id="PIRNR038186"/>
    </source>
</evidence>
<keyword evidence="3 9" id="KW-0808">Transferase</keyword>
<comment type="cofactor">
    <cofactor evidence="9 11">
        <name>Mg(2+)</name>
        <dbReference type="ChEBI" id="CHEBI:18420"/>
    </cofactor>
    <text evidence="9 11">Binds 2 magnesium ions per subunit.</text>
</comment>
<dbReference type="SUPFAM" id="SSF56059">
    <property type="entry name" value="Glutathione synthetase ATP-binding domain-like"/>
    <property type="match status" value="1"/>
</dbReference>
<dbReference type="Proteomes" id="UP001187192">
    <property type="component" value="Unassembled WGS sequence"/>
</dbReference>
<dbReference type="PIRSF" id="PIRSF038186">
    <property type="entry name" value="ITPK"/>
    <property type="match status" value="1"/>
</dbReference>
<evidence type="ECO:0000256" key="4">
    <source>
        <dbReference type="ARBA" id="ARBA00022723"/>
    </source>
</evidence>
<dbReference type="PROSITE" id="PS50975">
    <property type="entry name" value="ATP_GRASP"/>
    <property type="match status" value="1"/>
</dbReference>
<sequence>MSASQRYRIGYALEPKKVKTFILPSLVDHAARHGVVLVPIDPALPLIDQAPFHCILHKLYDPNWIQNLHEFTSKNPTTVIVDPPDQIQSLRNRISMLDAVNRVRIPGEFDLGVPKQVAIRDSDGLNKKNLDLKFPAIAKPEAADGAAASHEMFVVFNAGGLEKIMKENKSPMVVQEFVKHGGAVFKVYVVGDHHVKCVKRRSLPDILAEDEGDSDGGVLPFSRISNSNEAGDVNEVEMPPREVVEEVARGLRKELKLRLFNFDIIRDFCKNGKYVVIDINYFPGYAKMPDYESVFTDFLLDVVQNQYNPHQL</sequence>
<dbReference type="GO" id="GO:0032957">
    <property type="term" value="P:inositol trisphosphate metabolic process"/>
    <property type="evidence" value="ECO:0007669"/>
    <property type="project" value="InterPro"/>
</dbReference>
<dbReference type="PANTHER" id="PTHR14217">
    <property type="entry name" value="INOSITOL-TETRAKISPHOSPHATE 1-KINASE"/>
    <property type="match status" value="1"/>
</dbReference>
<dbReference type="PANTHER" id="PTHR14217:SF40">
    <property type="entry name" value="INOSITOL-TETRAKISPHOSPHATE 1-KINASE 2"/>
    <property type="match status" value="1"/>
</dbReference>
<dbReference type="InterPro" id="IPR041429">
    <property type="entry name" value="ITPK1_N"/>
</dbReference>